<dbReference type="RefSeq" id="WP_234254868.1">
    <property type="nucleotide sequence ID" value="NZ_JABFTV010000010.1"/>
</dbReference>
<keyword evidence="3" id="KW-1185">Reference proteome</keyword>
<dbReference type="EMBL" id="JABFTV010000010">
    <property type="protein sequence ID" value="MCE8026077.1"/>
    <property type="molecule type" value="Genomic_DNA"/>
</dbReference>
<protein>
    <recommendedName>
        <fullName evidence="4">Lipoprotein</fullName>
    </recommendedName>
</protein>
<comment type="caution">
    <text evidence="2">The sequence shown here is derived from an EMBL/GenBank/DDBJ whole genome shotgun (WGS) entry which is preliminary data.</text>
</comment>
<sequence>MKRVFKVVLLAFFSLAMTGCVTVTGTPREDNVVYQDTAPVGADHRLSNTVSVGEVAGFTGTSVISMTGNTNPNLSNKEFKDYLEHSLVNANLYGSGYILEANLLENNDWSAWGVSLGNKNRNIIVEYTLKNSNDEVVFNEVILGDGEVTNRNFFRPYHLVEREAAEKGYRNNIANLIEALKAL</sequence>
<evidence type="ECO:0000313" key="3">
    <source>
        <dbReference type="Proteomes" id="UP001320272"/>
    </source>
</evidence>
<evidence type="ECO:0000256" key="1">
    <source>
        <dbReference type="SAM" id="SignalP"/>
    </source>
</evidence>
<gene>
    <name evidence="2" type="ORF">HOP59_18290</name>
</gene>
<reference evidence="2 3" key="1">
    <citation type="journal article" date="2021" name="Front. Microbiol.">
        <title>Aerobic Denitrification and Heterotrophic Sulfur Oxidation in the Genus Halomonas Revealed by Six Novel Species Characterizations and Genome-Based Analysis.</title>
        <authorList>
            <person name="Wang L."/>
            <person name="Shao Z."/>
        </authorList>
    </citation>
    <scope>NUCLEOTIDE SEQUENCE [LARGE SCALE GENOMIC DNA]</scope>
    <source>
        <strain evidence="2 3">MCCC 1A11058</strain>
    </source>
</reference>
<feature type="signal peptide" evidence="1">
    <location>
        <begin position="1"/>
        <end position="18"/>
    </location>
</feature>
<keyword evidence="1" id="KW-0732">Signal</keyword>
<evidence type="ECO:0008006" key="4">
    <source>
        <dbReference type="Google" id="ProtNLM"/>
    </source>
</evidence>
<feature type="chain" id="PRO_5046427150" description="Lipoprotein" evidence="1">
    <location>
        <begin position="19"/>
        <end position="183"/>
    </location>
</feature>
<proteinExistence type="predicted"/>
<dbReference type="Proteomes" id="UP001320272">
    <property type="component" value="Unassembled WGS sequence"/>
</dbReference>
<accession>A0ABS9AWU4</accession>
<name>A0ABS9AWU4_9GAMM</name>
<dbReference type="PROSITE" id="PS51257">
    <property type="entry name" value="PROKAR_LIPOPROTEIN"/>
    <property type="match status" value="1"/>
</dbReference>
<organism evidence="2 3">
    <name type="scientific">Billgrantia aerodenitrificans</name>
    <dbReference type="NCBI Taxonomy" id="2733483"/>
    <lineage>
        <taxon>Bacteria</taxon>
        <taxon>Pseudomonadati</taxon>
        <taxon>Pseudomonadota</taxon>
        <taxon>Gammaproteobacteria</taxon>
        <taxon>Oceanospirillales</taxon>
        <taxon>Halomonadaceae</taxon>
        <taxon>Billgrantia</taxon>
    </lineage>
</organism>
<evidence type="ECO:0000313" key="2">
    <source>
        <dbReference type="EMBL" id="MCE8026077.1"/>
    </source>
</evidence>